<comment type="subcellular location">
    <subcellularLocation>
        <location evidence="1">Membrane</location>
        <topology evidence="1">Multi-pass membrane protein</topology>
    </subcellularLocation>
</comment>
<feature type="transmembrane region" description="Helical" evidence="10">
    <location>
        <begin position="208"/>
        <end position="227"/>
    </location>
</feature>
<evidence type="ECO:0000256" key="8">
    <source>
        <dbReference type="ARBA" id="ARBA00023136"/>
    </source>
</evidence>
<reference evidence="11" key="1">
    <citation type="submission" date="2021-12" db="EMBL/GenBank/DDBJ databases">
        <authorList>
            <person name="King R."/>
        </authorList>
    </citation>
    <scope>NUCLEOTIDE SEQUENCE</scope>
</reference>
<organism evidence="11 12">
    <name type="scientific">Brassicogethes aeneus</name>
    <name type="common">Rape pollen beetle</name>
    <name type="synonym">Meligethes aeneus</name>
    <dbReference type="NCBI Taxonomy" id="1431903"/>
    <lineage>
        <taxon>Eukaryota</taxon>
        <taxon>Metazoa</taxon>
        <taxon>Ecdysozoa</taxon>
        <taxon>Arthropoda</taxon>
        <taxon>Hexapoda</taxon>
        <taxon>Insecta</taxon>
        <taxon>Pterygota</taxon>
        <taxon>Neoptera</taxon>
        <taxon>Endopterygota</taxon>
        <taxon>Coleoptera</taxon>
        <taxon>Polyphaga</taxon>
        <taxon>Cucujiformia</taxon>
        <taxon>Nitidulidae</taxon>
        <taxon>Meligethinae</taxon>
        <taxon>Brassicogethes</taxon>
    </lineage>
</organism>
<feature type="transmembrane region" description="Helical" evidence="10">
    <location>
        <begin position="169"/>
        <end position="188"/>
    </location>
</feature>
<dbReference type="Proteomes" id="UP001154078">
    <property type="component" value="Chromosome 4"/>
</dbReference>
<evidence type="ECO:0000256" key="6">
    <source>
        <dbReference type="ARBA" id="ARBA00022989"/>
    </source>
</evidence>
<feature type="transmembrane region" description="Helical" evidence="10">
    <location>
        <begin position="27"/>
        <end position="46"/>
    </location>
</feature>
<keyword evidence="12" id="KW-1185">Reference proteome</keyword>
<evidence type="ECO:0000256" key="4">
    <source>
        <dbReference type="ARBA" id="ARBA00022692"/>
    </source>
</evidence>
<dbReference type="GO" id="GO:0030148">
    <property type="term" value="P:sphingolipid biosynthetic process"/>
    <property type="evidence" value="ECO:0007669"/>
    <property type="project" value="TreeGrafter"/>
</dbReference>
<feature type="transmembrane region" description="Helical" evidence="10">
    <location>
        <begin position="66"/>
        <end position="91"/>
    </location>
</feature>
<dbReference type="InterPro" id="IPR030457">
    <property type="entry name" value="ELO_CS"/>
</dbReference>
<dbReference type="GO" id="GO:0042761">
    <property type="term" value="P:very long-chain fatty acid biosynthetic process"/>
    <property type="evidence" value="ECO:0007669"/>
    <property type="project" value="TreeGrafter"/>
</dbReference>
<dbReference type="GO" id="GO:0034625">
    <property type="term" value="P:fatty acid elongation, monounsaturated fatty acid"/>
    <property type="evidence" value="ECO:0007669"/>
    <property type="project" value="TreeGrafter"/>
</dbReference>
<dbReference type="PANTHER" id="PTHR11157:SF21">
    <property type="entry name" value="ELONGATION OF VERY LONG CHAIN FATTY ACIDS PROTEIN"/>
    <property type="match status" value="1"/>
</dbReference>
<keyword evidence="2 10" id="KW-0444">Lipid biosynthesis</keyword>
<keyword evidence="7 10" id="KW-0443">Lipid metabolism</keyword>
<dbReference type="OrthoDB" id="434092at2759"/>
<keyword evidence="9 10" id="KW-0275">Fatty acid biosynthesis</keyword>
<evidence type="ECO:0000256" key="7">
    <source>
        <dbReference type="ARBA" id="ARBA00023098"/>
    </source>
</evidence>
<dbReference type="AlphaFoldDB" id="A0A9P0B418"/>
<dbReference type="InterPro" id="IPR002076">
    <property type="entry name" value="ELO_fam"/>
</dbReference>
<dbReference type="GO" id="GO:0034626">
    <property type="term" value="P:fatty acid elongation, polyunsaturated fatty acid"/>
    <property type="evidence" value="ECO:0007669"/>
    <property type="project" value="TreeGrafter"/>
</dbReference>
<dbReference type="GO" id="GO:0009922">
    <property type="term" value="F:fatty acid elongase activity"/>
    <property type="evidence" value="ECO:0007669"/>
    <property type="project" value="UniProtKB-EC"/>
</dbReference>
<evidence type="ECO:0000256" key="3">
    <source>
        <dbReference type="ARBA" id="ARBA00022679"/>
    </source>
</evidence>
<comment type="catalytic activity">
    <reaction evidence="10">
        <text>a very-long-chain acyl-CoA + malonyl-CoA + H(+) = a very-long-chain 3-oxoacyl-CoA + CO2 + CoA</text>
        <dbReference type="Rhea" id="RHEA:32727"/>
        <dbReference type="ChEBI" id="CHEBI:15378"/>
        <dbReference type="ChEBI" id="CHEBI:16526"/>
        <dbReference type="ChEBI" id="CHEBI:57287"/>
        <dbReference type="ChEBI" id="CHEBI:57384"/>
        <dbReference type="ChEBI" id="CHEBI:90725"/>
        <dbReference type="ChEBI" id="CHEBI:90736"/>
        <dbReference type="EC" id="2.3.1.199"/>
    </reaction>
</comment>
<accession>A0A9P0B418</accession>
<keyword evidence="8 10" id="KW-0472">Membrane</keyword>
<evidence type="ECO:0000313" key="12">
    <source>
        <dbReference type="Proteomes" id="UP001154078"/>
    </source>
</evidence>
<protein>
    <recommendedName>
        <fullName evidence="10">Elongation of very long chain fatty acids protein</fullName>
        <ecNumber evidence="10">2.3.1.199</ecNumber>
    </recommendedName>
    <alternativeName>
        <fullName evidence="10">Very-long-chain 3-oxoacyl-CoA synthase</fullName>
    </alternativeName>
</protein>
<dbReference type="GO" id="GO:0005789">
    <property type="term" value="C:endoplasmic reticulum membrane"/>
    <property type="evidence" value="ECO:0007669"/>
    <property type="project" value="TreeGrafter"/>
</dbReference>
<feature type="transmembrane region" description="Helical" evidence="10">
    <location>
        <begin position="116"/>
        <end position="134"/>
    </location>
</feature>
<evidence type="ECO:0000256" key="9">
    <source>
        <dbReference type="ARBA" id="ARBA00023160"/>
    </source>
</evidence>
<evidence type="ECO:0000256" key="1">
    <source>
        <dbReference type="ARBA" id="ARBA00004141"/>
    </source>
</evidence>
<feature type="transmembrane region" description="Helical" evidence="10">
    <location>
        <begin position="146"/>
        <end position="163"/>
    </location>
</feature>
<dbReference type="PROSITE" id="PS01188">
    <property type="entry name" value="ELO"/>
    <property type="match status" value="1"/>
</dbReference>
<dbReference type="Pfam" id="PF01151">
    <property type="entry name" value="ELO"/>
    <property type="match status" value="1"/>
</dbReference>
<evidence type="ECO:0000313" key="11">
    <source>
        <dbReference type="EMBL" id="CAH0554795.1"/>
    </source>
</evidence>
<keyword evidence="5 10" id="KW-0276">Fatty acid metabolism</keyword>
<dbReference type="PANTHER" id="PTHR11157">
    <property type="entry name" value="FATTY ACID ACYL TRANSFERASE-RELATED"/>
    <property type="match status" value="1"/>
</dbReference>
<name>A0A9P0B418_BRAAE</name>
<keyword evidence="6 10" id="KW-1133">Transmembrane helix</keyword>
<sequence>MALLLKKAYELYFHIFEELADPRTEHLPLMSSPFPTIILLVLYYKFIYDWGPKFMEKREPYDLKNILIVFNLSQVIANGYLVLVVGIPLYLKMNWVCQPIDWSRSPQGYYELHLTYVYYLLKVLDLLDTVFFVLKKNYRQVSFLHVYHHIGMTSMVWVAVKFIPGGQGAVIGLINCFVHTVMYGYYLLTAYDPVYKKSVLLKKNITQLQLIQFCIFIFIFGRLMFIDCSYPKIVSYFFVPQNFFMLVLFGDFYYKCYIKQKPVNVK</sequence>
<proteinExistence type="inferred from homology"/>
<comment type="similarity">
    <text evidence="10">Belongs to the ELO family.</text>
</comment>
<evidence type="ECO:0000256" key="5">
    <source>
        <dbReference type="ARBA" id="ARBA00022832"/>
    </source>
</evidence>
<dbReference type="EC" id="2.3.1.199" evidence="10"/>
<feature type="transmembrane region" description="Helical" evidence="10">
    <location>
        <begin position="233"/>
        <end position="254"/>
    </location>
</feature>
<keyword evidence="3 10" id="KW-0808">Transferase</keyword>
<evidence type="ECO:0000256" key="2">
    <source>
        <dbReference type="ARBA" id="ARBA00022516"/>
    </source>
</evidence>
<gene>
    <name evidence="11" type="ORF">MELIAE_LOCUS6306</name>
</gene>
<evidence type="ECO:0000256" key="10">
    <source>
        <dbReference type="RuleBase" id="RU361115"/>
    </source>
</evidence>
<dbReference type="EMBL" id="OV121135">
    <property type="protein sequence ID" value="CAH0554795.1"/>
    <property type="molecule type" value="Genomic_DNA"/>
</dbReference>
<dbReference type="GO" id="GO:0019367">
    <property type="term" value="P:fatty acid elongation, saturated fatty acid"/>
    <property type="evidence" value="ECO:0007669"/>
    <property type="project" value="TreeGrafter"/>
</dbReference>
<keyword evidence="4 10" id="KW-0812">Transmembrane</keyword>